<evidence type="ECO:0000313" key="3">
    <source>
        <dbReference type="EMBL" id="KRS15000.1"/>
    </source>
</evidence>
<reference evidence="3 5" key="1">
    <citation type="submission" date="2015-04" db="EMBL/GenBank/DDBJ databases">
        <title>The draft genome sequence of Roseovarius indicus B108T.</title>
        <authorList>
            <person name="Li G."/>
            <person name="Lai Q."/>
            <person name="Shao Z."/>
            <person name="Yan P."/>
        </authorList>
    </citation>
    <scope>NUCLEOTIDE SEQUENCE [LARGE SCALE GENOMIC DNA]</scope>
    <source>
        <strain evidence="3 5">B108</strain>
    </source>
</reference>
<proteinExistence type="predicted"/>
<evidence type="ECO:0000256" key="2">
    <source>
        <dbReference type="SAM" id="Phobius"/>
    </source>
</evidence>
<feature type="transmembrane region" description="Helical" evidence="2">
    <location>
        <begin position="164"/>
        <end position="181"/>
    </location>
</feature>
<dbReference type="EMBL" id="CP031598">
    <property type="protein sequence ID" value="QEW28524.1"/>
    <property type="molecule type" value="Genomic_DNA"/>
</dbReference>
<feature type="transmembrane region" description="Helical" evidence="2">
    <location>
        <begin position="213"/>
        <end position="236"/>
    </location>
</feature>
<feature type="transmembrane region" description="Helical" evidence="2">
    <location>
        <begin position="286"/>
        <end position="303"/>
    </location>
</feature>
<organism evidence="3 5">
    <name type="scientific">Roseovarius indicus</name>
    <dbReference type="NCBI Taxonomy" id="540747"/>
    <lineage>
        <taxon>Bacteria</taxon>
        <taxon>Pseudomonadati</taxon>
        <taxon>Pseudomonadota</taxon>
        <taxon>Alphaproteobacteria</taxon>
        <taxon>Rhodobacterales</taxon>
        <taxon>Roseobacteraceae</taxon>
        <taxon>Roseovarius</taxon>
    </lineage>
</organism>
<dbReference type="Proteomes" id="UP000051401">
    <property type="component" value="Unassembled WGS sequence"/>
</dbReference>
<feature type="transmembrane region" description="Helical" evidence="2">
    <location>
        <begin position="89"/>
        <end position="114"/>
    </location>
</feature>
<dbReference type="OrthoDB" id="7595044at2"/>
<feature type="transmembrane region" description="Helical" evidence="2">
    <location>
        <begin position="6"/>
        <end position="22"/>
    </location>
</feature>
<feature type="transmembrane region" description="Helical" evidence="2">
    <location>
        <begin position="134"/>
        <end position="155"/>
    </location>
</feature>
<dbReference type="RefSeq" id="WP_057821210.1">
    <property type="nucleotide sequence ID" value="NZ_CP031598.1"/>
</dbReference>
<keyword evidence="5" id="KW-1185">Reference proteome</keyword>
<gene>
    <name evidence="4" type="ORF">RIdsm_04355</name>
    <name evidence="3" type="ORF">XM52_26300</name>
</gene>
<accession>A0A0T5P1H3</accession>
<dbReference type="AlphaFoldDB" id="A0A0T5P1H3"/>
<reference evidence="4 6" key="2">
    <citation type="submission" date="2018-08" db="EMBL/GenBank/DDBJ databases">
        <title>Genetic Globetrotter - A new plasmid hitch-hiking vast phylogenetic and geographic distances.</title>
        <authorList>
            <person name="Vollmers J."/>
            <person name="Petersen J."/>
        </authorList>
    </citation>
    <scope>NUCLEOTIDE SEQUENCE [LARGE SCALE GENOMIC DNA]</scope>
    <source>
        <strain evidence="4 6">DSM 26383</strain>
    </source>
</reference>
<keyword evidence="2" id="KW-0812">Transmembrane</keyword>
<dbReference type="STRING" id="540747.SAMN04488031_10531"/>
<dbReference type="Proteomes" id="UP000325785">
    <property type="component" value="Chromosome"/>
</dbReference>
<dbReference type="KEGG" id="rid:RIdsm_04355"/>
<evidence type="ECO:0000313" key="5">
    <source>
        <dbReference type="Proteomes" id="UP000051401"/>
    </source>
</evidence>
<keyword evidence="2" id="KW-0472">Membrane</keyword>
<dbReference type="EMBL" id="LAXI01000030">
    <property type="protein sequence ID" value="KRS15000.1"/>
    <property type="molecule type" value="Genomic_DNA"/>
</dbReference>
<feature type="transmembrane region" description="Helical" evidence="2">
    <location>
        <begin position="248"/>
        <end position="266"/>
    </location>
</feature>
<protein>
    <submittedName>
        <fullName evidence="4">Lipid A core-O-antigen ligase</fullName>
    </submittedName>
    <submittedName>
        <fullName evidence="3">Membrane protein</fullName>
    </submittedName>
</protein>
<evidence type="ECO:0000256" key="1">
    <source>
        <dbReference type="SAM" id="MobiDB-lite"/>
    </source>
</evidence>
<sequence length="480" mass="53013">MPNAFAYLMLMIWPVACVVMFRRMGIERAIIWSILGGYLLLPPRAVFDLPLVPDFNKTSIPNLCALACCLWVAKRRVPIWPESRTMKILLILFLAGTIPTVLTNTDPILFYSVFNAEPVSFVTGGLPGLRVLDVLSIASNQAITLIPFVLGRAFLCNRTGLRELILALCVGGLAYSLPALLEIRLSPQINIWVYGFFQHDFGQMMRQGGFRPIVFLPHGLWMAFFFMTAAAAAAVLFRTADHKARPRLLAATAYLFIVLILCKSLGPLTYGLAVVPAILLATPHTQIRIAVLFAGIAVLYPVLRDYGLIPLERILGWAEAINPDRAQSLAYRFENEELLLERAHEKWLFGWGGWGRNLVRDLTTGEIISIPDGEWIIVFGTFGWLGYLSKMGLLAMPIVLLLARARKAADLRIVAALALILAITLIDMLVNAILTPYTWLIAGAVLGFAENPRTREAEAEAGEDAPPKPGKPSPPKPLMC</sequence>
<evidence type="ECO:0000313" key="6">
    <source>
        <dbReference type="Proteomes" id="UP000325785"/>
    </source>
</evidence>
<keyword evidence="4" id="KW-0436">Ligase</keyword>
<feature type="transmembrane region" description="Helical" evidence="2">
    <location>
        <begin position="413"/>
        <end position="434"/>
    </location>
</feature>
<feature type="region of interest" description="Disordered" evidence="1">
    <location>
        <begin position="455"/>
        <end position="480"/>
    </location>
</feature>
<dbReference type="PATRIC" id="fig|540747.5.peg.4019"/>
<feature type="compositionally biased region" description="Pro residues" evidence="1">
    <location>
        <begin position="467"/>
        <end position="480"/>
    </location>
</feature>
<dbReference type="GO" id="GO:0016874">
    <property type="term" value="F:ligase activity"/>
    <property type="evidence" value="ECO:0007669"/>
    <property type="project" value="UniProtKB-KW"/>
</dbReference>
<evidence type="ECO:0000313" key="4">
    <source>
        <dbReference type="EMBL" id="QEW28524.1"/>
    </source>
</evidence>
<keyword evidence="2" id="KW-1133">Transmembrane helix</keyword>
<feature type="transmembrane region" description="Helical" evidence="2">
    <location>
        <begin position="375"/>
        <end position="401"/>
    </location>
</feature>
<name>A0A0T5P1H3_9RHOB</name>